<feature type="binding site" evidence="2">
    <location>
        <position position="80"/>
    </location>
    <ligand>
        <name>substrate</name>
    </ligand>
</feature>
<evidence type="ECO:0000259" key="4">
    <source>
        <dbReference type="Pfam" id="PF01712"/>
    </source>
</evidence>
<feature type="domain" description="Deoxynucleoside kinase" evidence="4">
    <location>
        <begin position="3"/>
        <end position="197"/>
    </location>
</feature>
<dbReference type="GO" id="GO:0005737">
    <property type="term" value="C:cytoplasm"/>
    <property type="evidence" value="ECO:0007669"/>
    <property type="project" value="TreeGrafter"/>
</dbReference>
<dbReference type="GO" id="GO:0005524">
    <property type="term" value="F:ATP binding"/>
    <property type="evidence" value="ECO:0007669"/>
    <property type="project" value="UniProtKB-KW"/>
</dbReference>
<dbReference type="Pfam" id="PF01712">
    <property type="entry name" value="dNK"/>
    <property type="match status" value="1"/>
</dbReference>
<feature type="binding site" evidence="2">
    <location>
        <position position="31"/>
    </location>
    <ligand>
        <name>substrate</name>
    </ligand>
</feature>
<proteinExistence type="predicted"/>
<dbReference type="SUPFAM" id="SSF52540">
    <property type="entry name" value="P-loop containing nucleoside triphosphate hydrolases"/>
    <property type="match status" value="1"/>
</dbReference>
<name>A0A9D2CAX6_9BACT</name>
<dbReference type="PANTHER" id="PTHR10513:SF35">
    <property type="entry name" value="DEOXYADENOSINE KINASE"/>
    <property type="match status" value="1"/>
</dbReference>
<dbReference type="PANTHER" id="PTHR10513">
    <property type="entry name" value="DEOXYNUCLEOSIDE KINASE"/>
    <property type="match status" value="1"/>
</dbReference>
<dbReference type="PIRSF" id="PIRSF000705">
    <property type="entry name" value="DNK"/>
    <property type="match status" value="1"/>
</dbReference>
<dbReference type="Gene3D" id="3.40.50.300">
    <property type="entry name" value="P-loop containing nucleotide triphosphate hydrolases"/>
    <property type="match status" value="1"/>
</dbReference>
<accession>A0A9D2CAX6</accession>
<evidence type="ECO:0000313" key="5">
    <source>
        <dbReference type="EMBL" id="HIY68746.1"/>
    </source>
</evidence>
<feature type="binding site" evidence="2">
    <location>
        <position position="42"/>
    </location>
    <ligand>
        <name>substrate</name>
    </ligand>
</feature>
<evidence type="ECO:0000313" key="6">
    <source>
        <dbReference type="Proteomes" id="UP000886844"/>
    </source>
</evidence>
<sequence length="206" mass="24142">MYIAIAGNIGSGKTTLTQMLTERYAAKCYLEECNNPYIGDFYENMNRWAFNLQISFLGSRIQQTMDMLSDSESGVIFQDRTIYEDAHIFADNLHEMGLMTTRDIETYMKIFRLVTSLIPQPDLLIYLKASVPTLISQIRKRGREYEMNIDECYLKRLNDKYNHWIDTIYEGEVLVIDKDHEDFVSDPAVFERICSRLDALKAREER</sequence>
<dbReference type="InterPro" id="IPR002624">
    <property type="entry name" value="DCK/DGK"/>
</dbReference>
<dbReference type="InterPro" id="IPR027417">
    <property type="entry name" value="P-loop_NTPase"/>
</dbReference>
<dbReference type="EMBL" id="DXDA01000042">
    <property type="protein sequence ID" value="HIY68746.1"/>
    <property type="molecule type" value="Genomic_DNA"/>
</dbReference>
<dbReference type="InterPro" id="IPR031314">
    <property type="entry name" value="DNK_dom"/>
</dbReference>
<feature type="binding site" evidence="3">
    <location>
        <begin position="7"/>
        <end position="15"/>
    </location>
    <ligand>
        <name>ATP</name>
        <dbReference type="ChEBI" id="CHEBI:30616"/>
    </ligand>
</feature>
<dbReference type="GO" id="GO:0019136">
    <property type="term" value="F:deoxynucleoside kinase activity"/>
    <property type="evidence" value="ECO:0007669"/>
    <property type="project" value="InterPro"/>
</dbReference>
<evidence type="ECO:0000256" key="1">
    <source>
        <dbReference type="PIRSR" id="PIRSR000705-1"/>
    </source>
</evidence>
<keyword evidence="3" id="KW-0547">Nucleotide-binding</keyword>
<feature type="active site" description="Proton acceptor" evidence="1">
    <location>
        <position position="79"/>
    </location>
</feature>
<organism evidence="5 6">
    <name type="scientific">Candidatus Alistipes intestinigallinarum</name>
    <dbReference type="NCBI Taxonomy" id="2838440"/>
    <lineage>
        <taxon>Bacteria</taxon>
        <taxon>Pseudomonadati</taxon>
        <taxon>Bacteroidota</taxon>
        <taxon>Bacteroidia</taxon>
        <taxon>Bacteroidales</taxon>
        <taxon>Rikenellaceae</taxon>
        <taxon>Alistipes</taxon>
    </lineage>
</organism>
<comment type="caution">
    <text evidence="5">The sequence shown here is derived from an EMBL/GenBank/DDBJ whole genome shotgun (WGS) entry which is preliminary data.</text>
</comment>
<feature type="binding site" evidence="2">
    <location>
        <position position="85"/>
    </location>
    <ligand>
        <name>substrate</name>
    </ligand>
</feature>
<evidence type="ECO:0000256" key="2">
    <source>
        <dbReference type="PIRSR" id="PIRSR000705-2"/>
    </source>
</evidence>
<feature type="binding site" evidence="2">
    <location>
        <position position="53"/>
    </location>
    <ligand>
        <name>substrate</name>
    </ligand>
</feature>
<feature type="binding site" evidence="3">
    <location>
        <begin position="181"/>
        <end position="183"/>
    </location>
    <ligand>
        <name>ATP</name>
        <dbReference type="ChEBI" id="CHEBI:30616"/>
    </ligand>
</feature>
<dbReference type="Proteomes" id="UP000886844">
    <property type="component" value="Unassembled WGS sequence"/>
</dbReference>
<feature type="binding site" evidence="2">
    <location>
        <position position="146"/>
    </location>
    <ligand>
        <name>substrate</name>
    </ligand>
</feature>
<protein>
    <submittedName>
        <fullName evidence="5">Deoxynucleoside kinase</fullName>
    </submittedName>
</protein>
<evidence type="ECO:0000256" key="3">
    <source>
        <dbReference type="PIRSR" id="PIRSR000705-3"/>
    </source>
</evidence>
<dbReference type="InterPro" id="IPR050566">
    <property type="entry name" value="Deoxyribonucleoside_kinase"/>
</dbReference>
<gene>
    <name evidence="5" type="ORF">H9828_04960</name>
</gene>
<reference evidence="5" key="2">
    <citation type="submission" date="2021-04" db="EMBL/GenBank/DDBJ databases">
        <authorList>
            <person name="Gilroy R."/>
        </authorList>
    </citation>
    <scope>NUCLEOTIDE SEQUENCE</scope>
    <source>
        <strain evidence="5">5134</strain>
    </source>
</reference>
<reference evidence="5" key="1">
    <citation type="journal article" date="2021" name="PeerJ">
        <title>Extensive microbial diversity within the chicken gut microbiome revealed by metagenomics and culture.</title>
        <authorList>
            <person name="Gilroy R."/>
            <person name="Ravi A."/>
            <person name="Getino M."/>
            <person name="Pursley I."/>
            <person name="Horton D.L."/>
            <person name="Alikhan N.F."/>
            <person name="Baker D."/>
            <person name="Gharbi K."/>
            <person name="Hall N."/>
            <person name="Watson M."/>
            <person name="Adriaenssens E.M."/>
            <person name="Foster-Nyarko E."/>
            <person name="Jarju S."/>
            <person name="Secka A."/>
            <person name="Antonio M."/>
            <person name="Oren A."/>
            <person name="Chaudhuri R.R."/>
            <person name="La Ragione R."/>
            <person name="Hildebrand F."/>
            <person name="Pallen M.J."/>
        </authorList>
    </citation>
    <scope>NUCLEOTIDE SEQUENCE</scope>
    <source>
        <strain evidence="5">5134</strain>
    </source>
</reference>
<dbReference type="AlphaFoldDB" id="A0A9D2CAX6"/>
<dbReference type="CDD" id="cd01673">
    <property type="entry name" value="dNK"/>
    <property type="match status" value="1"/>
</dbReference>
<keyword evidence="3" id="KW-0067">ATP-binding</keyword>
<keyword evidence="5" id="KW-0418">Kinase</keyword>
<keyword evidence="5" id="KW-0808">Transferase</keyword>